<dbReference type="OrthoDB" id="6767813at2759"/>
<dbReference type="Pfam" id="PF16012">
    <property type="entry name" value="DUF4780"/>
    <property type="match status" value="2"/>
</dbReference>
<feature type="compositionally biased region" description="Basic and acidic residues" evidence="2">
    <location>
        <begin position="112"/>
        <end position="151"/>
    </location>
</feature>
<feature type="compositionally biased region" description="Basic and acidic residues" evidence="2">
    <location>
        <begin position="29"/>
        <end position="45"/>
    </location>
</feature>
<feature type="compositionally biased region" description="Basic and acidic residues" evidence="2">
    <location>
        <begin position="271"/>
        <end position="319"/>
    </location>
</feature>
<dbReference type="Proteomes" id="UP000410492">
    <property type="component" value="Unassembled WGS sequence"/>
</dbReference>
<accession>A0A653D198</accession>
<feature type="domain" description="DUF4780" evidence="3">
    <location>
        <begin position="655"/>
        <end position="719"/>
    </location>
</feature>
<name>A0A653D198_CALMS</name>
<sequence length="725" mass="85784">MGEFEFHKHNQYTQRSRRDEDQFGVNGRRFQDNRERSRAGKRRYEDNEEEYSRGTWKGMREEHIRGNQKGARDRIREENADYSRGSQKSARERIREENEEYSRGIPRGARARISEEKEEYLRGIQRGARERISEENEEYSRSNQKRARDQILEENEEYSRGIQRGARARISEEKEEYLRGIQRGARERIREENEGYSRGIQRANFEELGRRGIQRGARERSSEEKEEYSRSKTARDRIREENEKYSRGVQIRERGLVREENLKYSRGIQGDARERITQENEDCSRGNQRGARDRIREENEEYLRSRRGTRERSFEDHPRGMKARIKEEIDDYSMETDEKWNYEERTRDELEILEREKLELRRLEEKLQSVFEAADSPNGREDCGEESCKFEDEATPYYEGRLDWPSQEHDLRDQQSPGPSVDRTRGDLPFFDRDDESSYHSDDDGPHWQSSQYPLKDSFHEGYRVNISKEDGHITDYSSCGKYTPYAEGSSQLYTGNGSPLEAADGKYKLIIVKEGYPEDLIDNRLHFRKIKREIVKPWRNKRWMALSEEEKAKYAIKSVVPSNGKVVVTCLNSHTRDWLFRYVPFMRPYKGAPRLKTIEEELEEGECSVHSEGSDRMYPTASVEGPEVIPRPSVPYEEETFVNFSGRFFKLFANNDVILRLFQIQNRGIDSSKWEVVNRRVLPNAEGVDLTISVDATMAKVIALKTFKLYCGYHQVDLQLQVRW</sequence>
<feature type="region of interest" description="Disordered" evidence="2">
    <location>
        <begin position="270"/>
        <end position="319"/>
    </location>
</feature>
<feature type="region of interest" description="Disordered" evidence="2">
    <location>
        <begin position="402"/>
        <end position="454"/>
    </location>
</feature>
<feature type="compositionally biased region" description="Basic and acidic residues" evidence="2">
    <location>
        <begin position="89"/>
        <end position="102"/>
    </location>
</feature>
<dbReference type="EMBL" id="CAACVG010009446">
    <property type="protein sequence ID" value="VEN53318.1"/>
    <property type="molecule type" value="Genomic_DNA"/>
</dbReference>
<dbReference type="InterPro" id="IPR031961">
    <property type="entry name" value="DUF4780"/>
</dbReference>
<feature type="compositionally biased region" description="Basic and acidic residues" evidence="2">
    <location>
        <begin position="422"/>
        <end position="446"/>
    </location>
</feature>
<feature type="non-terminal residue" evidence="4">
    <location>
        <position position="725"/>
    </location>
</feature>
<organism evidence="4 5">
    <name type="scientific">Callosobruchus maculatus</name>
    <name type="common">Southern cowpea weevil</name>
    <name type="synonym">Pulse bruchid</name>
    <dbReference type="NCBI Taxonomy" id="64391"/>
    <lineage>
        <taxon>Eukaryota</taxon>
        <taxon>Metazoa</taxon>
        <taxon>Ecdysozoa</taxon>
        <taxon>Arthropoda</taxon>
        <taxon>Hexapoda</taxon>
        <taxon>Insecta</taxon>
        <taxon>Pterygota</taxon>
        <taxon>Neoptera</taxon>
        <taxon>Endopterygota</taxon>
        <taxon>Coleoptera</taxon>
        <taxon>Polyphaga</taxon>
        <taxon>Cucujiformia</taxon>
        <taxon>Chrysomeloidea</taxon>
        <taxon>Chrysomelidae</taxon>
        <taxon>Bruchinae</taxon>
        <taxon>Bruchini</taxon>
        <taxon>Callosobruchus</taxon>
    </lineage>
</organism>
<gene>
    <name evidence="4" type="ORF">CALMAC_LOCUS13151</name>
</gene>
<keyword evidence="1" id="KW-0175">Coiled coil</keyword>
<dbReference type="AlphaFoldDB" id="A0A653D198"/>
<evidence type="ECO:0000313" key="4">
    <source>
        <dbReference type="EMBL" id="VEN53318.1"/>
    </source>
</evidence>
<evidence type="ECO:0000256" key="1">
    <source>
        <dbReference type="SAM" id="Coils"/>
    </source>
</evidence>
<feature type="region of interest" description="Disordered" evidence="2">
    <location>
        <begin position="1"/>
        <end position="246"/>
    </location>
</feature>
<feature type="coiled-coil region" evidence="1">
    <location>
        <begin position="343"/>
        <end position="373"/>
    </location>
</feature>
<feature type="compositionally biased region" description="Basic and acidic residues" evidence="2">
    <location>
        <begin position="204"/>
        <end position="246"/>
    </location>
</feature>
<feature type="compositionally biased region" description="Basic and acidic residues" evidence="2">
    <location>
        <begin position="58"/>
        <end position="81"/>
    </location>
</feature>
<evidence type="ECO:0000313" key="5">
    <source>
        <dbReference type="Proteomes" id="UP000410492"/>
    </source>
</evidence>
<evidence type="ECO:0000256" key="2">
    <source>
        <dbReference type="SAM" id="MobiDB-lite"/>
    </source>
</evidence>
<reference evidence="4 5" key="1">
    <citation type="submission" date="2019-01" db="EMBL/GenBank/DDBJ databases">
        <authorList>
            <person name="Sayadi A."/>
        </authorList>
    </citation>
    <scope>NUCLEOTIDE SEQUENCE [LARGE SCALE GENOMIC DNA]</scope>
</reference>
<protein>
    <recommendedName>
        <fullName evidence="3">DUF4780 domain-containing protein</fullName>
    </recommendedName>
</protein>
<evidence type="ECO:0000259" key="3">
    <source>
        <dbReference type="Pfam" id="PF16012"/>
    </source>
</evidence>
<feature type="compositionally biased region" description="Basic and acidic residues" evidence="2">
    <location>
        <begin position="402"/>
        <end position="413"/>
    </location>
</feature>
<keyword evidence="5" id="KW-1185">Reference proteome</keyword>
<proteinExistence type="predicted"/>
<feature type="domain" description="DUF4780" evidence="3">
    <location>
        <begin position="505"/>
        <end position="594"/>
    </location>
</feature>
<feature type="compositionally biased region" description="Basic and acidic residues" evidence="2">
    <location>
        <begin position="169"/>
        <end position="195"/>
    </location>
</feature>